<protein>
    <submittedName>
        <fullName evidence="3">Uncharacterized protein</fullName>
    </submittedName>
</protein>
<feature type="coiled-coil region" evidence="1">
    <location>
        <begin position="269"/>
        <end position="296"/>
    </location>
</feature>
<keyword evidence="2" id="KW-0812">Transmembrane</keyword>
<keyword evidence="2" id="KW-1133">Transmembrane helix</keyword>
<dbReference type="EMBL" id="VLXZ01000012">
    <property type="protein sequence ID" value="TSB45340.1"/>
    <property type="molecule type" value="Genomic_DNA"/>
</dbReference>
<dbReference type="Proteomes" id="UP000318521">
    <property type="component" value="Unassembled WGS sequence"/>
</dbReference>
<evidence type="ECO:0000256" key="2">
    <source>
        <dbReference type="SAM" id="Phobius"/>
    </source>
</evidence>
<dbReference type="AlphaFoldDB" id="A0A553ZV27"/>
<reference evidence="3 4" key="1">
    <citation type="submission" date="2019-07" db="EMBL/GenBank/DDBJ databases">
        <authorList>
            <person name="Park Y.J."/>
            <person name="Jeong S.E."/>
            <person name="Jung H.S."/>
        </authorList>
    </citation>
    <scope>NUCLEOTIDE SEQUENCE [LARGE SCALE GENOMIC DNA]</scope>
    <source>
        <strain evidence="4">P16(2019)</strain>
    </source>
</reference>
<evidence type="ECO:0000313" key="3">
    <source>
        <dbReference type="EMBL" id="TSB45340.1"/>
    </source>
</evidence>
<organism evidence="3 4">
    <name type="scientific">Alkalicoccobacillus porphyridii</name>
    <dbReference type="NCBI Taxonomy" id="2597270"/>
    <lineage>
        <taxon>Bacteria</taxon>
        <taxon>Bacillati</taxon>
        <taxon>Bacillota</taxon>
        <taxon>Bacilli</taxon>
        <taxon>Bacillales</taxon>
        <taxon>Bacillaceae</taxon>
        <taxon>Alkalicoccobacillus</taxon>
    </lineage>
</organism>
<proteinExistence type="predicted"/>
<dbReference type="RefSeq" id="WP_143850002.1">
    <property type="nucleotide sequence ID" value="NZ_VLXZ01000012.1"/>
</dbReference>
<name>A0A553ZV27_9BACI</name>
<gene>
    <name evidence="3" type="ORF">FN960_16705</name>
</gene>
<evidence type="ECO:0000313" key="4">
    <source>
        <dbReference type="Proteomes" id="UP000318521"/>
    </source>
</evidence>
<keyword evidence="2" id="KW-0472">Membrane</keyword>
<feature type="transmembrane region" description="Helical" evidence="2">
    <location>
        <begin position="418"/>
        <end position="439"/>
    </location>
</feature>
<keyword evidence="4" id="KW-1185">Reference proteome</keyword>
<keyword evidence="1" id="KW-0175">Coiled coil</keyword>
<dbReference type="OrthoDB" id="2218772at2"/>
<comment type="caution">
    <text evidence="3">The sequence shown here is derived from an EMBL/GenBank/DDBJ whole genome shotgun (WGS) entry which is preliminary data.</text>
</comment>
<accession>A0A553ZV27</accession>
<sequence length="442" mass="51372">MNKLVIEKHNFEKAKNQLKEFSLTKPEELALKKVEVDGGLFNWFDHKVTGQELNDLTKRIQGYLVKFNTLNKKFIKEFGEVYNALEALDKEYIQGILLSIKSAEQASREAKNAQKDIHNTIEIQKQTIGALKNFKEKLDKYEYLENVDEVWKDTQRFGKNLESINAEIDNIKLTFEGQFNSILQLDTFKEELSKFKYLSNIDVLWEEVQVFNMDINSIKGKINEIKKNFNEQGNEVEALNQFVGTISQYKHLNDIDQVWEDSQTFFKNIDSINEQIDGIKKKIKEQENEVEALNQFVGTISQYKHLNDIDQVWEDSQTSFKNIDSINKQIVGIKKKSKEQESEVEALNQFVGTISQYKHLNDIDQVWEDGKKNKSDTELLKINADELEQQLFEIKQQWDEDKVKYESQIITAFKKTKIAYALAGGSIVIAILQFILNLVGIL</sequence>
<evidence type="ECO:0000256" key="1">
    <source>
        <dbReference type="SAM" id="Coils"/>
    </source>
</evidence>